<organism evidence="3 4">
    <name type="scientific">Turnera subulata</name>
    <dbReference type="NCBI Taxonomy" id="218843"/>
    <lineage>
        <taxon>Eukaryota</taxon>
        <taxon>Viridiplantae</taxon>
        <taxon>Streptophyta</taxon>
        <taxon>Embryophyta</taxon>
        <taxon>Tracheophyta</taxon>
        <taxon>Spermatophyta</taxon>
        <taxon>Magnoliopsida</taxon>
        <taxon>eudicotyledons</taxon>
        <taxon>Gunneridae</taxon>
        <taxon>Pentapetalae</taxon>
        <taxon>rosids</taxon>
        <taxon>fabids</taxon>
        <taxon>Malpighiales</taxon>
        <taxon>Passifloraceae</taxon>
        <taxon>Turnera</taxon>
    </lineage>
</organism>
<dbReference type="AlphaFoldDB" id="A0A9Q0G9L5"/>
<dbReference type="PANTHER" id="PTHR31147:SF66">
    <property type="entry name" value="OS05G0315700 PROTEIN"/>
    <property type="match status" value="1"/>
</dbReference>
<dbReference type="Pfam" id="PF02458">
    <property type="entry name" value="Transferase"/>
    <property type="match status" value="1"/>
</dbReference>
<evidence type="ECO:0000256" key="1">
    <source>
        <dbReference type="ARBA" id="ARBA00009861"/>
    </source>
</evidence>
<reference evidence="3" key="1">
    <citation type="submission" date="2022-02" db="EMBL/GenBank/DDBJ databases">
        <authorList>
            <person name="Henning P.M."/>
            <person name="McCubbin A.G."/>
            <person name="Shore J.S."/>
        </authorList>
    </citation>
    <scope>NUCLEOTIDE SEQUENCE</scope>
    <source>
        <strain evidence="3">F60SS</strain>
        <tissue evidence="3">Leaves</tissue>
    </source>
</reference>
<protein>
    <submittedName>
        <fullName evidence="3">Uncharacterized protein</fullName>
    </submittedName>
</protein>
<dbReference type="GO" id="GO:0016740">
    <property type="term" value="F:transferase activity"/>
    <property type="evidence" value="ECO:0007669"/>
    <property type="project" value="UniProtKB-KW"/>
</dbReference>
<dbReference type="Proteomes" id="UP001141552">
    <property type="component" value="Unassembled WGS sequence"/>
</dbReference>
<accession>A0A9Q0G9L5</accession>
<dbReference type="OrthoDB" id="1483986at2759"/>
<comment type="caution">
    <text evidence="3">The sequence shown here is derived from an EMBL/GenBank/DDBJ whole genome shotgun (WGS) entry which is preliminary data.</text>
</comment>
<reference evidence="3" key="2">
    <citation type="journal article" date="2023" name="Plants (Basel)">
        <title>Annotation of the Turnera subulata (Passifloraceae) Draft Genome Reveals the S-Locus Evolved after the Divergence of Turneroideae from Passifloroideae in a Stepwise Manner.</title>
        <authorList>
            <person name="Henning P.M."/>
            <person name="Roalson E.H."/>
            <person name="Mir W."/>
            <person name="McCubbin A.G."/>
            <person name="Shore J.S."/>
        </authorList>
    </citation>
    <scope>NUCLEOTIDE SEQUENCE</scope>
    <source>
        <strain evidence="3">F60SS</strain>
    </source>
</reference>
<proteinExistence type="inferred from homology"/>
<sequence>MAAPPPTTSSLVFKVHRREPELIRPAKPTPHEFKDLSDIDDQDGLRFFYTRVLWFYRYSPLMQGKDPVKIVREALAKTLVFYYPMAGRLREGHNRKLRVECNGEGVLFIEADADVTLEQFGVVPQPPFPCMDELLFHVPGSTEIVNCPIFLVQVTRLKCGGWILAIRYHHALCDVFGFSQFCLAVSELARGEEVPSILPVWERHLLSASDPPKVTHQHLEYIDTAPNAADQTSQEQEELADRSFLFGPKELSTLRSLAPPGRHSMNEILTACLWKCYTIALQVHPDEEVRVMSLVNARLSSEYNPPLPGMYYGNCFVFPVALTTAGNLIQNPIGFALDLVKKAKGQFSREYVKSVASLMVLKGRPGFITARTFGLSNVQNLAWMQDFDFGWGKAVAAGTADAGSREFPGCCYLMPITLENGEKGAVFSLSLPPLAMERFEQELQLMLHPTTGHPGSKLAKSSL</sequence>
<dbReference type="InterPro" id="IPR050898">
    <property type="entry name" value="Plant_acyltransferase"/>
</dbReference>
<dbReference type="PANTHER" id="PTHR31147">
    <property type="entry name" value="ACYL TRANSFERASE 4"/>
    <property type="match status" value="1"/>
</dbReference>
<dbReference type="EMBL" id="JAKUCV010001502">
    <property type="protein sequence ID" value="KAJ4846139.1"/>
    <property type="molecule type" value="Genomic_DNA"/>
</dbReference>
<dbReference type="InterPro" id="IPR023213">
    <property type="entry name" value="CAT-like_dom_sf"/>
</dbReference>
<evidence type="ECO:0000313" key="3">
    <source>
        <dbReference type="EMBL" id="KAJ4846139.1"/>
    </source>
</evidence>
<gene>
    <name evidence="3" type="ORF">Tsubulata_038835</name>
</gene>
<dbReference type="Gene3D" id="3.30.559.10">
    <property type="entry name" value="Chloramphenicol acetyltransferase-like domain"/>
    <property type="match status" value="2"/>
</dbReference>
<keyword evidence="4" id="KW-1185">Reference proteome</keyword>
<evidence type="ECO:0000256" key="2">
    <source>
        <dbReference type="ARBA" id="ARBA00022679"/>
    </source>
</evidence>
<comment type="similarity">
    <text evidence="1">Belongs to the plant acyltransferase family.</text>
</comment>
<name>A0A9Q0G9L5_9ROSI</name>
<evidence type="ECO:0000313" key="4">
    <source>
        <dbReference type="Proteomes" id="UP001141552"/>
    </source>
</evidence>
<keyword evidence="2" id="KW-0808">Transferase</keyword>